<comment type="caution">
    <text evidence="1">The sequence shown here is derived from an EMBL/GenBank/DDBJ whole genome shotgun (WGS) entry which is preliminary data.</text>
</comment>
<proteinExistence type="predicted"/>
<dbReference type="Proteomes" id="UP001219956">
    <property type="component" value="Unassembled WGS sequence"/>
</dbReference>
<evidence type="ECO:0000313" key="1">
    <source>
        <dbReference type="EMBL" id="MDC7719001.1"/>
    </source>
</evidence>
<dbReference type="EMBL" id="JAQQLF010000029">
    <property type="protein sequence ID" value="MDC7719001.1"/>
    <property type="molecule type" value="Genomic_DNA"/>
</dbReference>
<keyword evidence="2" id="KW-1185">Reference proteome</keyword>
<protein>
    <submittedName>
        <fullName evidence="1">Uncharacterized protein</fullName>
    </submittedName>
</protein>
<reference evidence="1 2" key="1">
    <citation type="submission" date="2023-01" db="EMBL/GenBank/DDBJ databases">
        <title>Novel species of the genus Vogesella isolated from rivers.</title>
        <authorList>
            <person name="Lu H."/>
        </authorList>
    </citation>
    <scope>NUCLEOTIDE SEQUENCE [LARGE SCALE GENOMIC DNA]</scope>
    <source>
        <strain evidence="1 2">DC21W</strain>
    </source>
</reference>
<sequence>MQNLMFIEKPLVGNMPSASVSFLKDLDEQHVFGIDAVRAGSLFNLNNGTLELLASPEITHAIAW</sequence>
<evidence type="ECO:0000313" key="2">
    <source>
        <dbReference type="Proteomes" id="UP001219956"/>
    </source>
</evidence>
<name>A0ABT5J387_9NEIS</name>
<gene>
    <name evidence="1" type="ORF">PQU95_17500</name>
</gene>
<organism evidence="1 2">
    <name type="scientific">Vogesella aquatica</name>
    <dbReference type="NCBI Taxonomy" id="2984206"/>
    <lineage>
        <taxon>Bacteria</taxon>
        <taxon>Pseudomonadati</taxon>
        <taxon>Pseudomonadota</taxon>
        <taxon>Betaproteobacteria</taxon>
        <taxon>Neisseriales</taxon>
        <taxon>Chromobacteriaceae</taxon>
        <taxon>Vogesella</taxon>
    </lineage>
</organism>
<dbReference type="RefSeq" id="WP_272753199.1">
    <property type="nucleotide sequence ID" value="NZ_JAQQLF010000029.1"/>
</dbReference>
<accession>A0ABT5J387</accession>